<sequence length="36" mass="4179">MVDEESDVVLMLTETFLSHGKVLSEVRREVFQLLVE</sequence>
<dbReference type="EMBL" id="MJFZ01000821">
    <property type="protein sequence ID" value="RAW24893.1"/>
    <property type="molecule type" value="Genomic_DNA"/>
</dbReference>
<evidence type="ECO:0000313" key="4">
    <source>
        <dbReference type="Proteomes" id="UP000251314"/>
    </source>
</evidence>
<dbReference type="OrthoDB" id="90002at2759"/>
<reference evidence="1" key="2">
    <citation type="submission" date="2018-10" db="EMBL/GenBank/DDBJ databases">
        <title>Effector identification in a new, highly contiguous assembly of the strawberry crown rot pathogen Phytophthora cactorum.</title>
        <authorList>
            <person name="Armitage A.D."/>
            <person name="Nellist C.F."/>
            <person name="Bates H."/>
            <person name="Vickerstaff R.J."/>
            <person name="Harrison R.J."/>
        </authorList>
    </citation>
    <scope>NUCLEOTIDE SEQUENCE</scope>
    <source>
        <strain evidence="1">4040</strain>
        <strain evidence="2">P421</strain>
    </source>
</reference>
<keyword evidence="4" id="KW-1185">Reference proteome</keyword>
<accession>A0A329RJL6</accession>
<organism evidence="3 4">
    <name type="scientific">Phytophthora cactorum</name>
    <dbReference type="NCBI Taxonomy" id="29920"/>
    <lineage>
        <taxon>Eukaryota</taxon>
        <taxon>Sar</taxon>
        <taxon>Stramenopiles</taxon>
        <taxon>Oomycota</taxon>
        <taxon>Peronosporomycetes</taxon>
        <taxon>Peronosporales</taxon>
        <taxon>Peronosporaceae</taxon>
        <taxon>Phytophthora</taxon>
    </lineage>
</organism>
<evidence type="ECO:0000313" key="2">
    <source>
        <dbReference type="EMBL" id="KAG3223726.1"/>
    </source>
</evidence>
<dbReference type="EMBL" id="RCMK01000289">
    <property type="protein sequence ID" value="KAG2938300.1"/>
    <property type="molecule type" value="Genomic_DNA"/>
</dbReference>
<dbReference type="VEuPathDB" id="FungiDB:PC110_g18694"/>
<gene>
    <name evidence="3" type="ORF">PC110_g18694</name>
    <name evidence="1" type="ORF">PC117_g11290</name>
    <name evidence="2" type="ORF">PC129_g5597</name>
</gene>
<dbReference type="Proteomes" id="UP000251314">
    <property type="component" value="Unassembled WGS sequence"/>
</dbReference>
<evidence type="ECO:0000313" key="1">
    <source>
        <dbReference type="EMBL" id="KAG2938300.1"/>
    </source>
</evidence>
<proteinExistence type="predicted"/>
<dbReference type="Proteomes" id="UP000760860">
    <property type="component" value="Unassembled WGS sequence"/>
</dbReference>
<comment type="caution">
    <text evidence="3">The sequence shown here is derived from an EMBL/GenBank/DDBJ whole genome shotgun (WGS) entry which is preliminary data.</text>
</comment>
<reference evidence="3 4" key="1">
    <citation type="submission" date="2018-01" db="EMBL/GenBank/DDBJ databases">
        <title>Draft genome of the strawberry crown rot pathogen Phytophthora cactorum.</title>
        <authorList>
            <person name="Armitage A.D."/>
            <person name="Lysoe E."/>
            <person name="Nellist C.F."/>
            <person name="Harrison R.J."/>
            <person name="Brurberg M.B."/>
        </authorList>
    </citation>
    <scope>NUCLEOTIDE SEQUENCE [LARGE SCALE GENOMIC DNA]</scope>
    <source>
        <strain evidence="3 4">10300</strain>
    </source>
</reference>
<dbReference type="Proteomes" id="UP000736787">
    <property type="component" value="Unassembled WGS sequence"/>
</dbReference>
<protein>
    <submittedName>
        <fullName evidence="3">Uncharacterized protein</fullName>
    </submittedName>
</protein>
<name>A0A329RJL6_9STRA</name>
<dbReference type="AlphaFoldDB" id="A0A329RJL6"/>
<dbReference type="EMBL" id="RCMV01000135">
    <property type="protein sequence ID" value="KAG3223726.1"/>
    <property type="molecule type" value="Genomic_DNA"/>
</dbReference>
<evidence type="ECO:0000313" key="3">
    <source>
        <dbReference type="EMBL" id="RAW24893.1"/>
    </source>
</evidence>